<gene>
    <name evidence="1" type="ORF">PACLA_8A022311</name>
</gene>
<proteinExistence type="predicted"/>
<name>A0A7D9KKZ4_PARCT</name>
<dbReference type="Proteomes" id="UP001152795">
    <property type="component" value="Unassembled WGS sequence"/>
</dbReference>
<evidence type="ECO:0000313" key="1">
    <source>
        <dbReference type="EMBL" id="CAB4045805.1"/>
    </source>
</evidence>
<feature type="non-terminal residue" evidence="1">
    <location>
        <position position="1"/>
    </location>
</feature>
<keyword evidence="2" id="KW-1185">Reference proteome</keyword>
<evidence type="ECO:0000313" key="2">
    <source>
        <dbReference type="Proteomes" id="UP001152795"/>
    </source>
</evidence>
<reference evidence="1" key="1">
    <citation type="submission" date="2020-04" db="EMBL/GenBank/DDBJ databases">
        <authorList>
            <person name="Alioto T."/>
            <person name="Alioto T."/>
            <person name="Gomez Garrido J."/>
        </authorList>
    </citation>
    <scope>NUCLEOTIDE SEQUENCE</scope>
    <source>
        <strain evidence="1">A484AB</strain>
    </source>
</reference>
<dbReference type="AlphaFoldDB" id="A0A7D9KKZ4"/>
<accession>A0A7D9KKZ4</accession>
<protein>
    <submittedName>
        <fullName evidence="1">Uncharacterized protein</fullName>
    </submittedName>
</protein>
<dbReference type="EMBL" id="CACRXK020042075">
    <property type="protein sequence ID" value="CAB4045805.1"/>
    <property type="molecule type" value="Genomic_DNA"/>
</dbReference>
<organism evidence="1 2">
    <name type="scientific">Paramuricea clavata</name>
    <name type="common">Red gorgonian</name>
    <name type="synonym">Violescent sea-whip</name>
    <dbReference type="NCBI Taxonomy" id="317549"/>
    <lineage>
        <taxon>Eukaryota</taxon>
        <taxon>Metazoa</taxon>
        <taxon>Cnidaria</taxon>
        <taxon>Anthozoa</taxon>
        <taxon>Octocorallia</taxon>
        <taxon>Malacalcyonacea</taxon>
        <taxon>Plexauridae</taxon>
        <taxon>Paramuricea</taxon>
    </lineage>
</organism>
<sequence>VVYVDGMKRKRDCDNTRKKSLKFKKRRNEIHTKRTHGILSSEKKDGKTYETNIGLTLPKAT</sequence>
<comment type="caution">
    <text evidence="1">The sequence shown here is derived from an EMBL/GenBank/DDBJ whole genome shotgun (WGS) entry which is preliminary data.</text>
</comment>
<feature type="non-terminal residue" evidence="1">
    <location>
        <position position="61"/>
    </location>
</feature>
<dbReference type="OrthoDB" id="6140795at2759"/>